<dbReference type="InterPro" id="IPR036291">
    <property type="entry name" value="NAD(P)-bd_dom_sf"/>
</dbReference>
<accession>A0A8K0V6W5</accession>
<evidence type="ECO:0000313" key="3">
    <source>
        <dbReference type="EMBL" id="MBL4916271.1"/>
    </source>
</evidence>
<dbReference type="InterPro" id="IPR055170">
    <property type="entry name" value="GFO_IDH_MocA-like_dom"/>
</dbReference>
<dbReference type="InterPro" id="IPR051450">
    <property type="entry name" value="Gfo/Idh/MocA_Oxidoreductases"/>
</dbReference>
<feature type="domain" description="GFO/IDH/MocA-like oxidoreductase" evidence="2">
    <location>
        <begin position="129"/>
        <end position="261"/>
    </location>
</feature>
<evidence type="ECO:0000259" key="1">
    <source>
        <dbReference type="Pfam" id="PF01408"/>
    </source>
</evidence>
<proteinExistence type="predicted"/>
<dbReference type="SUPFAM" id="SSF55347">
    <property type="entry name" value="Glyceraldehyde-3-phosphate dehydrogenase-like, C-terminal domain"/>
    <property type="match status" value="1"/>
</dbReference>
<dbReference type="Pfam" id="PF22725">
    <property type="entry name" value="GFO_IDH_MocA_C3"/>
    <property type="match status" value="1"/>
</dbReference>
<dbReference type="RefSeq" id="WP_202686939.1">
    <property type="nucleotide sequence ID" value="NZ_JAESVN010000001.1"/>
</dbReference>
<dbReference type="PANTHER" id="PTHR43377">
    <property type="entry name" value="BILIVERDIN REDUCTASE A"/>
    <property type="match status" value="1"/>
</dbReference>
<dbReference type="Pfam" id="PF01408">
    <property type="entry name" value="GFO_IDH_MocA"/>
    <property type="match status" value="1"/>
</dbReference>
<keyword evidence="4" id="KW-1185">Reference proteome</keyword>
<sequence length="345" mass="36782">MGDLRIGLAGAGLIGLRHIAAIDAVPGVRLGAVIDPAPAARALAAERGLDWFASPEDLRPGLLDGLILATPNALHLSGALAAIGMGLPVLVEKPLATTVAEARELVGAGEAAGVPVLTGHHRRHNPLIAKARAMIDEGRLGRLVSVQAQFWLRKPDDYYDTAWRREAGAGPVLVNLIHDIDLLRHLAGDIVSVQAVEARAARGFAVEDTAVILLEFANGALGTVNVSDTIPAPWSWEMTAAENPAYPASDQSCYLIGGTEGALDLPRLRLWRHEGRQGWWEPLAATIHPHDRADPLIRQIAQFAAVIRGTEAPLVSGRDGMKTLQVIEAIKLAAAERRRVLIDAQ</sequence>
<dbReference type="GO" id="GO:0000166">
    <property type="term" value="F:nucleotide binding"/>
    <property type="evidence" value="ECO:0007669"/>
    <property type="project" value="InterPro"/>
</dbReference>
<dbReference type="Gene3D" id="3.30.360.10">
    <property type="entry name" value="Dihydrodipicolinate Reductase, domain 2"/>
    <property type="match status" value="1"/>
</dbReference>
<dbReference type="EMBL" id="JAESVN010000001">
    <property type="protein sequence ID" value="MBL4916271.1"/>
    <property type="molecule type" value="Genomic_DNA"/>
</dbReference>
<dbReference type="PANTHER" id="PTHR43377:SF8">
    <property type="entry name" value="BLR3664 PROTEIN"/>
    <property type="match status" value="1"/>
</dbReference>
<dbReference type="AlphaFoldDB" id="A0A8K0V6W5"/>
<organism evidence="3 4">
    <name type="scientific">Szabonella alba</name>
    <dbReference type="NCBI Taxonomy" id="2804194"/>
    <lineage>
        <taxon>Bacteria</taxon>
        <taxon>Pseudomonadati</taxon>
        <taxon>Pseudomonadota</taxon>
        <taxon>Alphaproteobacteria</taxon>
        <taxon>Rhodobacterales</taxon>
        <taxon>Paracoccaceae</taxon>
        <taxon>Szabonella</taxon>
    </lineage>
</organism>
<evidence type="ECO:0000259" key="2">
    <source>
        <dbReference type="Pfam" id="PF22725"/>
    </source>
</evidence>
<dbReference type="Proteomes" id="UP000648908">
    <property type="component" value="Unassembled WGS sequence"/>
</dbReference>
<comment type="caution">
    <text evidence="3">The sequence shown here is derived from an EMBL/GenBank/DDBJ whole genome shotgun (WGS) entry which is preliminary data.</text>
</comment>
<dbReference type="SUPFAM" id="SSF51735">
    <property type="entry name" value="NAD(P)-binding Rossmann-fold domains"/>
    <property type="match status" value="1"/>
</dbReference>
<dbReference type="InterPro" id="IPR000683">
    <property type="entry name" value="Gfo/Idh/MocA-like_OxRdtase_N"/>
</dbReference>
<name>A0A8K0V6W5_9RHOB</name>
<reference evidence="3" key="1">
    <citation type="submission" date="2021-01" db="EMBL/GenBank/DDBJ databases">
        <title>Tabrizicola alba sp. nov. a motile alkaliphilic bacterium isolated from a soda lake.</title>
        <authorList>
            <person name="Szuroczki S."/>
            <person name="Abbaszade G."/>
            <person name="Schumann P."/>
            <person name="Toth E."/>
        </authorList>
    </citation>
    <scope>NUCLEOTIDE SEQUENCE</scope>
    <source>
        <strain evidence="3">DMG-N-6</strain>
    </source>
</reference>
<evidence type="ECO:0000313" key="4">
    <source>
        <dbReference type="Proteomes" id="UP000648908"/>
    </source>
</evidence>
<protein>
    <submittedName>
        <fullName evidence="3">Gfo/Idh/MocA family oxidoreductase</fullName>
    </submittedName>
</protein>
<dbReference type="Gene3D" id="3.40.50.720">
    <property type="entry name" value="NAD(P)-binding Rossmann-like Domain"/>
    <property type="match status" value="1"/>
</dbReference>
<feature type="domain" description="Gfo/Idh/MocA-like oxidoreductase N-terminal" evidence="1">
    <location>
        <begin position="4"/>
        <end position="120"/>
    </location>
</feature>
<gene>
    <name evidence="3" type="ORF">JL811_03470</name>
</gene>